<dbReference type="EMBL" id="CP093347">
    <property type="protein sequence ID" value="WOH01753.1"/>
    <property type="molecule type" value="Genomic_DNA"/>
</dbReference>
<gene>
    <name evidence="11" type="ORF">DCAR_018466</name>
    <name evidence="12" type="ORF">DCAR_0521138</name>
</gene>
<keyword evidence="13" id="KW-1185">Reference proteome</keyword>
<keyword evidence="3 8" id="KW-0863">Zinc-finger</keyword>
<keyword evidence="4" id="KW-0862">Zinc</keyword>
<evidence type="ECO:0000256" key="2">
    <source>
        <dbReference type="ARBA" id="ARBA00022723"/>
    </source>
</evidence>
<sequence>MESKYHQEDSTNSSSGEESDQVELHNSGLSRSYECVFCKRGFTTAQALGGHMNIHRKDKAKTRPCKDNKQQQDSYNGKVPAIFPVSTSLCSHDQNPLPGIEDYQLGLGLSLQFRTSKFRQEVLEDKRRGGLVEDDDLDLELRLGHNP</sequence>
<feature type="region of interest" description="Disordered" evidence="9">
    <location>
        <begin position="1"/>
        <end position="25"/>
    </location>
</feature>
<evidence type="ECO:0000256" key="4">
    <source>
        <dbReference type="ARBA" id="ARBA00022833"/>
    </source>
</evidence>
<evidence type="ECO:0000313" key="12">
    <source>
        <dbReference type="EMBL" id="WOH01753.1"/>
    </source>
</evidence>
<evidence type="ECO:0000256" key="8">
    <source>
        <dbReference type="PROSITE-ProRule" id="PRU00042"/>
    </source>
</evidence>
<evidence type="ECO:0000256" key="5">
    <source>
        <dbReference type="ARBA" id="ARBA00023015"/>
    </source>
</evidence>
<evidence type="ECO:0000313" key="11">
    <source>
        <dbReference type="EMBL" id="KZM95224.1"/>
    </source>
</evidence>
<feature type="region of interest" description="Disordered" evidence="9">
    <location>
        <begin position="55"/>
        <end position="78"/>
    </location>
</feature>
<proteinExistence type="predicted"/>
<dbReference type="SUPFAM" id="SSF57667">
    <property type="entry name" value="beta-beta-alpha zinc fingers"/>
    <property type="match status" value="1"/>
</dbReference>
<reference evidence="12" key="2">
    <citation type="submission" date="2022-03" db="EMBL/GenBank/DDBJ databases">
        <title>Draft title - Genomic analysis of global carrot germplasm unveils the trajectory of domestication and the origin of high carotenoid orange carrot.</title>
        <authorList>
            <person name="Iorizzo M."/>
            <person name="Ellison S."/>
            <person name="Senalik D."/>
            <person name="Macko-Podgorni A."/>
            <person name="Grzebelus D."/>
            <person name="Bostan H."/>
            <person name="Rolling W."/>
            <person name="Curaba J."/>
            <person name="Simon P."/>
        </authorList>
    </citation>
    <scope>NUCLEOTIDE SEQUENCE</scope>
    <source>
        <tissue evidence="12">Leaf</tissue>
    </source>
</reference>
<dbReference type="OrthoDB" id="780709at2759"/>
<evidence type="ECO:0000256" key="1">
    <source>
        <dbReference type="ARBA" id="ARBA00004123"/>
    </source>
</evidence>
<evidence type="ECO:0000256" key="6">
    <source>
        <dbReference type="ARBA" id="ARBA00023163"/>
    </source>
</evidence>
<dbReference type="PROSITE" id="PS50157">
    <property type="entry name" value="ZINC_FINGER_C2H2_2"/>
    <property type="match status" value="1"/>
</dbReference>
<dbReference type="Proteomes" id="UP000077755">
    <property type="component" value="Chromosome 5"/>
</dbReference>
<evidence type="ECO:0000256" key="9">
    <source>
        <dbReference type="SAM" id="MobiDB-lite"/>
    </source>
</evidence>
<comment type="subcellular location">
    <subcellularLocation>
        <location evidence="1">Nucleus</location>
    </subcellularLocation>
</comment>
<dbReference type="InterPro" id="IPR052426">
    <property type="entry name" value="Plant_dev_regulator"/>
</dbReference>
<dbReference type="InterPro" id="IPR036236">
    <property type="entry name" value="Znf_C2H2_sf"/>
</dbReference>
<dbReference type="GO" id="GO:0005634">
    <property type="term" value="C:nucleus"/>
    <property type="evidence" value="ECO:0007669"/>
    <property type="project" value="UniProtKB-SubCell"/>
</dbReference>
<keyword evidence="5" id="KW-0805">Transcription regulation</keyword>
<dbReference type="AlphaFoldDB" id="A0A164Z2H5"/>
<keyword evidence="2" id="KW-0479">Metal-binding</keyword>
<dbReference type="Gramene" id="KZM95224">
    <property type="protein sequence ID" value="KZM95224"/>
    <property type="gene ID" value="DCAR_018466"/>
</dbReference>
<dbReference type="PROSITE" id="PS00028">
    <property type="entry name" value="ZINC_FINGER_C2H2_1"/>
    <property type="match status" value="1"/>
</dbReference>
<evidence type="ECO:0000313" key="13">
    <source>
        <dbReference type="Proteomes" id="UP000077755"/>
    </source>
</evidence>
<dbReference type="Gene3D" id="3.30.160.60">
    <property type="entry name" value="Classic Zinc Finger"/>
    <property type="match status" value="1"/>
</dbReference>
<evidence type="ECO:0000256" key="7">
    <source>
        <dbReference type="ARBA" id="ARBA00023242"/>
    </source>
</evidence>
<protein>
    <recommendedName>
        <fullName evidence="10">C2H2-type domain-containing protein</fullName>
    </recommendedName>
</protein>
<keyword evidence="6" id="KW-0804">Transcription</keyword>
<name>A0A164Z2H5_DAUCS</name>
<dbReference type="PANTHER" id="PTHR45801">
    <property type="entry name" value="OS07G0101800 PROTEIN"/>
    <property type="match status" value="1"/>
</dbReference>
<feature type="domain" description="C2H2-type" evidence="10">
    <location>
        <begin position="33"/>
        <end position="60"/>
    </location>
</feature>
<organism evidence="11">
    <name type="scientific">Daucus carota subsp. sativus</name>
    <name type="common">Carrot</name>
    <dbReference type="NCBI Taxonomy" id="79200"/>
    <lineage>
        <taxon>Eukaryota</taxon>
        <taxon>Viridiplantae</taxon>
        <taxon>Streptophyta</taxon>
        <taxon>Embryophyta</taxon>
        <taxon>Tracheophyta</taxon>
        <taxon>Spermatophyta</taxon>
        <taxon>Magnoliopsida</taxon>
        <taxon>eudicotyledons</taxon>
        <taxon>Gunneridae</taxon>
        <taxon>Pentapetalae</taxon>
        <taxon>asterids</taxon>
        <taxon>campanulids</taxon>
        <taxon>Apiales</taxon>
        <taxon>Apiaceae</taxon>
        <taxon>Apioideae</taxon>
        <taxon>Scandiceae</taxon>
        <taxon>Daucinae</taxon>
        <taxon>Daucus</taxon>
        <taxon>Daucus sect. Daucus</taxon>
    </lineage>
</organism>
<dbReference type="GO" id="GO:0008270">
    <property type="term" value="F:zinc ion binding"/>
    <property type="evidence" value="ECO:0007669"/>
    <property type="project" value="UniProtKB-KW"/>
</dbReference>
<evidence type="ECO:0000256" key="3">
    <source>
        <dbReference type="ARBA" id="ARBA00022771"/>
    </source>
</evidence>
<evidence type="ECO:0000259" key="10">
    <source>
        <dbReference type="PROSITE" id="PS50157"/>
    </source>
</evidence>
<dbReference type="STRING" id="79200.A0A164Z2H5"/>
<dbReference type="Pfam" id="PF13912">
    <property type="entry name" value="zf-C2H2_6"/>
    <property type="match status" value="1"/>
</dbReference>
<accession>A0A164Z2H5</accession>
<dbReference type="PANTHER" id="PTHR45801:SF117">
    <property type="entry name" value="OS07G0417400 PROTEIN"/>
    <property type="match status" value="1"/>
</dbReference>
<reference evidence="11" key="1">
    <citation type="journal article" date="2016" name="Nat. Genet.">
        <title>A high-quality carrot genome assembly provides new insights into carotenoid accumulation and asterid genome evolution.</title>
        <authorList>
            <person name="Iorizzo M."/>
            <person name="Ellison S."/>
            <person name="Senalik D."/>
            <person name="Zeng P."/>
            <person name="Satapoomin P."/>
            <person name="Huang J."/>
            <person name="Bowman M."/>
            <person name="Iovene M."/>
            <person name="Sanseverino W."/>
            <person name="Cavagnaro P."/>
            <person name="Yildiz M."/>
            <person name="Macko-Podgorni A."/>
            <person name="Moranska E."/>
            <person name="Grzebelus E."/>
            <person name="Grzebelus D."/>
            <person name="Ashrafi H."/>
            <person name="Zheng Z."/>
            <person name="Cheng S."/>
            <person name="Spooner D."/>
            <person name="Van Deynze A."/>
            <person name="Simon P."/>
        </authorList>
    </citation>
    <scope>NUCLEOTIDE SEQUENCE [LARGE SCALE GENOMIC DNA]</scope>
    <source>
        <tissue evidence="11">Leaf</tissue>
    </source>
</reference>
<dbReference type="InterPro" id="IPR013087">
    <property type="entry name" value="Znf_C2H2_type"/>
</dbReference>
<dbReference type="EMBL" id="LNRQ01000005">
    <property type="protein sequence ID" value="KZM95224.1"/>
    <property type="molecule type" value="Genomic_DNA"/>
</dbReference>
<keyword evidence="7" id="KW-0539">Nucleus</keyword>